<dbReference type="AlphaFoldDB" id="B8ILS2"/>
<dbReference type="STRING" id="460265.Mnod_7308"/>
<sequence>MTQSTADPAGGAIILPKRASLWAVGAVLASAAAQLVWAGSYAAKIESRLEDLSASDTRILTRLDERYATVSGRVESLERDRDRLVRLEEQVRIATDLLREIRQEIRAPPRR</sequence>
<feature type="coiled-coil region" evidence="1">
    <location>
        <begin position="60"/>
        <end position="104"/>
    </location>
</feature>
<keyword evidence="2" id="KW-1133">Transmembrane helix</keyword>
<dbReference type="eggNOG" id="ENOG50311XY">
    <property type="taxonomic scope" value="Bacteria"/>
</dbReference>
<name>B8ILS2_METNO</name>
<keyword evidence="2" id="KW-0812">Transmembrane</keyword>
<protein>
    <submittedName>
        <fullName evidence="3">Uncharacterized protein</fullName>
    </submittedName>
</protein>
<proteinExistence type="predicted"/>
<keyword evidence="2" id="KW-0472">Membrane</keyword>
<evidence type="ECO:0000313" key="4">
    <source>
        <dbReference type="Proteomes" id="UP000008207"/>
    </source>
</evidence>
<evidence type="ECO:0000256" key="2">
    <source>
        <dbReference type="SAM" id="Phobius"/>
    </source>
</evidence>
<dbReference type="KEGG" id="mno:Mnod_7308"/>
<keyword evidence="1" id="KW-0175">Coiled coil</keyword>
<reference evidence="3 4" key="1">
    <citation type="submission" date="2009-01" db="EMBL/GenBank/DDBJ databases">
        <title>Complete sequence of chromosome of Methylobacterium nodulans ORS 2060.</title>
        <authorList>
            <consortium name="US DOE Joint Genome Institute"/>
            <person name="Lucas S."/>
            <person name="Copeland A."/>
            <person name="Lapidus A."/>
            <person name="Glavina del Rio T."/>
            <person name="Dalin E."/>
            <person name="Tice H."/>
            <person name="Bruce D."/>
            <person name="Goodwin L."/>
            <person name="Pitluck S."/>
            <person name="Sims D."/>
            <person name="Brettin T."/>
            <person name="Detter J.C."/>
            <person name="Han C."/>
            <person name="Larimer F."/>
            <person name="Land M."/>
            <person name="Hauser L."/>
            <person name="Kyrpides N."/>
            <person name="Ivanova N."/>
            <person name="Marx C.J."/>
            <person name="Richardson P."/>
        </authorList>
    </citation>
    <scope>NUCLEOTIDE SEQUENCE [LARGE SCALE GENOMIC DNA]</scope>
    <source>
        <strain evidence="4">LMG 21967 / CNCM I-2342 / ORS 2060</strain>
    </source>
</reference>
<dbReference type="EMBL" id="CP001349">
    <property type="protein sequence ID" value="ACL62047.1"/>
    <property type="molecule type" value="Genomic_DNA"/>
</dbReference>
<organism evidence="3 4">
    <name type="scientific">Methylobacterium nodulans (strain LMG 21967 / CNCM I-2342 / ORS 2060)</name>
    <dbReference type="NCBI Taxonomy" id="460265"/>
    <lineage>
        <taxon>Bacteria</taxon>
        <taxon>Pseudomonadati</taxon>
        <taxon>Pseudomonadota</taxon>
        <taxon>Alphaproteobacteria</taxon>
        <taxon>Hyphomicrobiales</taxon>
        <taxon>Methylobacteriaceae</taxon>
        <taxon>Methylobacterium</taxon>
    </lineage>
</organism>
<feature type="transmembrane region" description="Helical" evidence="2">
    <location>
        <begin position="20"/>
        <end position="43"/>
    </location>
</feature>
<dbReference type="HOGENOM" id="CLU_2155392_0_0_5"/>
<accession>B8ILS2</accession>
<gene>
    <name evidence="3" type="ordered locus">Mnod_7308</name>
</gene>
<evidence type="ECO:0000313" key="3">
    <source>
        <dbReference type="EMBL" id="ACL62047.1"/>
    </source>
</evidence>
<evidence type="ECO:0000256" key="1">
    <source>
        <dbReference type="SAM" id="Coils"/>
    </source>
</evidence>
<dbReference type="Proteomes" id="UP000008207">
    <property type="component" value="Chromosome"/>
</dbReference>
<dbReference type="OrthoDB" id="8007166at2"/>
<dbReference type="RefSeq" id="WP_015933608.1">
    <property type="nucleotide sequence ID" value="NC_011894.1"/>
</dbReference>
<keyword evidence="4" id="KW-1185">Reference proteome</keyword>